<evidence type="ECO:0008006" key="3">
    <source>
        <dbReference type="Google" id="ProtNLM"/>
    </source>
</evidence>
<sequence>MLGKILKIFLISLSILGLSACKQNNFIYSKLEPIQFKNEPSSNLLKKSKTLSYSETFSFVPTFLGNDKIVYGYSIDEQGKKSSLISLNLTNNEYSVVKSVNFDENPITFGIYYADKNYVIFNEYHYEEKESKYFLWSKKDNDFLEILSISGVHPLHFTEISKWKNIFIIITSDSTGNYPIISYNLESKERTIVESKNSGHPVVIDNTLYYLLFDNKQLTTSLISYDLLTFKKSELSKTNGKDEFYNGLNSDGNDLITVKQTPKGTTFYQGYGNNSKKLLFSEYSEAISSHNGFLTFLGNNRISNDGRLQYYLYDLNKKIKYNYDGNILYLSDIGIFWVEYLLPESKIANGEVFKKENSRMRFLEFNKYRKTKSIVSSE</sequence>
<protein>
    <recommendedName>
        <fullName evidence="3">Lipoprotein</fullName>
    </recommendedName>
</protein>
<dbReference type="Proteomes" id="UP000198604">
    <property type="component" value="Unassembled WGS sequence"/>
</dbReference>
<evidence type="ECO:0000313" key="2">
    <source>
        <dbReference type="Proteomes" id="UP000198604"/>
    </source>
</evidence>
<organism evidence="1 2">
    <name type="scientific">Streptococcus varani</name>
    <dbReference type="NCBI Taxonomy" id="1608583"/>
    <lineage>
        <taxon>Bacteria</taxon>
        <taxon>Bacillati</taxon>
        <taxon>Bacillota</taxon>
        <taxon>Bacilli</taxon>
        <taxon>Lactobacillales</taxon>
        <taxon>Streptococcaceae</taxon>
        <taxon>Streptococcus</taxon>
    </lineage>
</organism>
<proteinExistence type="predicted"/>
<dbReference type="SUPFAM" id="SSF69304">
    <property type="entry name" value="Tricorn protease N-terminal domain"/>
    <property type="match status" value="1"/>
</dbReference>
<name>A0A0E4H5N0_9STRE</name>
<dbReference type="STRING" id="1608583.BN1356_02550"/>
<dbReference type="AlphaFoldDB" id="A0A0E4H5N0"/>
<accession>A0A0E4H5N0</accession>
<evidence type="ECO:0000313" key="1">
    <source>
        <dbReference type="EMBL" id="CQR26193.1"/>
    </source>
</evidence>
<dbReference type="PROSITE" id="PS51257">
    <property type="entry name" value="PROKAR_LIPOPROTEIN"/>
    <property type="match status" value="1"/>
</dbReference>
<gene>
    <name evidence="1" type="ORF">BN1356_02550</name>
</gene>
<reference evidence="2" key="1">
    <citation type="submission" date="2015-03" db="EMBL/GenBank/DDBJ databases">
        <authorList>
            <person name="Urmite Genomes"/>
        </authorList>
    </citation>
    <scope>NUCLEOTIDE SEQUENCE [LARGE SCALE GENOMIC DNA]</scope>
    <source>
        <strain evidence="2">FF10</strain>
    </source>
</reference>
<dbReference type="RefSeq" id="WP_093651654.1">
    <property type="nucleotide sequence ID" value="NZ_CTEN01000010.1"/>
</dbReference>
<dbReference type="OrthoDB" id="2207925at2"/>
<dbReference type="EMBL" id="CTEN01000010">
    <property type="protein sequence ID" value="CQR26193.1"/>
    <property type="molecule type" value="Genomic_DNA"/>
</dbReference>
<keyword evidence="2" id="KW-1185">Reference proteome</keyword>